<feature type="domain" description="SnoaL-like" evidence="1">
    <location>
        <begin position="36"/>
        <end position="151"/>
    </location>
</feature>
<name>A0A2K8MI13_9SPHN</name>
<dbReference type="KEGG" id="sphc:CVN68_17390"/>
<gene>
    <name evidence="2" type="ORF">CVN68_17390</name>
</gene>
<organism evidence="2 3">
    <name type="scientific">Sphingomonas psychrotolerans</name>
    <dbReference type="NCBI Taxonomy" id="1327635"/>
    <lineage>
        <taxon>Bacteria</taxon>
        <taxon>Pseudomonadati</taxon>
        <taxon>Pseudomonadota</taxon>
        <taxon>Alphaproteobacteria</taxon>
        <taxon>Sphingomonadales</taxon>
        <taxon>Sphingomonadaceae</taxon>
        <taxon>Sphingomonas</taxon>
    </lineage>
</organism>
<dbReference type="Gene3D" id="3.10.450.50">
    <property type="match status" value="1"/>
</dbReference>
<dbReference type="SUPFAM" id="SSF54427">
    <property type="entry name" value="NTF2-like"/>
    <property type="match status" value="1"/>
</dbReference>
<reference evidence="2 3" key="1">
    <citation type="submission" date="2017-11" db="EMBL/GenBank/DDBJ databases">
        <title>Complete genome sequence of Sphingomonas sp. Strain Cra20, a psychrotolerant potential plant growth promoting rhizobacteria.</title>
        <authorList>
            <person name="Luo Y."/>
        </authorList>
    </citation>
    <scope>NUCLEOTIDE SEQUENCE [LARGE SCALE GENOMIC DNA]</scope>
    <source>
        <strain evidence="2 3">Cra20</strain>
    </source>
</reference>
<dbReference type="InterPro" id="IPR037401">
    <property type="entry name" value="SnoaL-like"/>
</dbReference>
<evidence type="ECO:0000313" key="2">
    <source>
        <dbReference type="EMBL" id="ATY33520.1"/>
    </source>
</evidence>
<dbReference type="OrthoDB" id="981191at2"/>
<evidence type="ECO:0000259" key="1">
    <source>
        <dbReference type="Pfam" id="PF13577"/>
    </source>
</evidence>
<protein>
    <recommendedName>
        <fullName evidence="1">SnoaL-like domain-containing protein</fullName>
    </recommendedName>
</protein>
<keyword evidence="3" id="KW-1185">Reference proteome</keyword>
<dbReference type="Proteomes" id="UP000229081">
    <property type="component" value="Chromosome"/>
</dbReference>
<dbReference type="AlphaFoldDB" id="A0A2K8MI13"/>
<dbReference type="CDD" id="cd00531">
    <property type="entry name" value="NTF2_like"/>
    <property type="match status" value="1"/>
</dbReference>
<evidence type="ECO:0000313" key="3">
    <source>
        <dbReference type="Proteomes" id="UP000229081"/>
    </source>
</evidence>
<dbReference type="Pfam" id="PF13577">
    <property type="entry name" value="SnoaL_4"/>
    <property type="match status" value="1"/>
</dbReference>
<accession>A0A2K8MI13</accession>
<sequence length="156" mass="16941">MEEAGRAARGCRSRRRAALTGGRDMGLTPAEARAIEWECARLINLYAQLSDATRWEEVAALYAADGSMTRPTAPDAPIMGRDAILTAFRSRPVRITRHICSNIVIDVEGATAARGSSAMLLFTGVDAPPLIGGFEDRFVLTGEGWRFAQRRGALTF</sequence>
<proteinExistence type="predicted"/>
<dbReference type="InterPro" id="IPR032710">
    <property type="entry name" value="NTF2-like_dom_sf"/>
</dbReference>
<dbReference type="EMBL" id="CP024923">
    <property type="protein sequence ID" value="ATY33520.1"/>
    <property type="molecule type" value="Genomic_DNA"/>
</dbReference>